<evidence type="ECO:0008006" key="4">
    <source>
        <dbReference type="Google" id="ProtNLM"/>
    </source>
</evidence>
<accession>A0A1H0UTU8</accession>
<dbReference type="PROSITE" id="PS51257">
    <property type="entry name" value="PROKAR_LIPOPROTEIN"/>
    <property type="match status" value="1"/>
</dbReference>
<keyword evidence="1" id="KW-0732">Signal</keyword>
<protein>
    <recommendedName>
        <fullName evidence="4">Lipoprotein</fullName>
    </recommendedName>
</protein>
<dbReference type="AlphaFoldDB" id="A0A1H0UTU8"/>
<reference evidence="2 3" key="1">
    <citation type="submission" date="2016-10" db="EMBL/GenBank/DDBJ databases">
        <authorList>
            <person name="de Groot N.N."/>
        </authorList>
    </citation>
    <scope>NUCLEOTIDE SEQUENCE [LARGE SCALE GENOMIC DNA]</scope>
    <source>
        <strain evidence="2 3">DSM 12130</strain>
    </source>
</reference>
<organism evidence="2 3">
    <name type="scientific">Desulforhopalus singaporensis</name>
    <dbReference type="NCBI Taxonomy" id="91360"/>
    <lineage>
        <taxon>Bacteria</taxon>
        <taxon>Pseudomonadati</taxon>
        <taxon>Thermodesulfobacteriota</taxon>
        <taxon>Desulfobulbia</taxon>
        <taxon>Desulfobulbales</taxon>
        <taxon>Desulfocapsaceae</taxon>
        <taxon>Desulforhopalus</taxon>
    </lineage>
</organism>
<evidence type="ECO:0000313" key="3">
    <source>
        <dbReference type="Proteomes" id="UP000199073"/>
    </source>
</evidence>
<dbReference type="RefSeq" id="WP_143005549.1">
    <property type="nucleotide sequence ID" value="NZ_FNJI01000036.1"/>
</dbReference>
<evidence type="ECO:0000256" key="1">
    <source>
        <dbReference type="SAM" id="SignalP"/>
    </source>
</evidence>
<proteinExistence type="predicted"/>
<dbReference type="EMBL" id="FNJI01000036">
    <property type="protein sequence ID" value="SDP69563.1"/>
    <property type="molecule type" value="Genomic_DNA"/>
</dbReference>
<dbReference type="Proteomes" id="UP000199073">
    <property type="component" value="Unassembled WGS sequence"/>
</dbReference>
<feature type="signal peptide" evidence="1">
    <location>
        <begin position="1"/>
        <end position="22"/>
    </location>
</feature>
<name>A0A1H0UTU8_9BACT</name>
<feature type="chain" id="PRO_5011730597" description="Lipoprotein" evidence="1">
    <location>
        <begin position="23"/>
        <end position="74"/>
    </location>
</feature>
<sequence>MNLKTILPVLLCLALIAGCAEEKEKSSDYGKRRHELFTECMELASKMPRQSDDDVADVVSECTSASYYIANGYE</sequence>
<keyword evidence="3" id="KW-1185">Reference proteome</keyword>
<evidence type="ECO:0000313" key="2">
    <source>
        <dbReference type="EMBL" id="SDP69563.1"/>
    </source>
</evidence>
<gene>
    <name evidence="2" type="ORF">SAMN05660330_03709</name>
</gene>